<name>A0A1Z5R1P5_SORBI</name>
<organism evidence="1 2">
    <name type="scientific">Sorghum bicolor</name>
    <name type="common">Sorghum</name>
    <name type="synonym">Sorghum vulgare</name>
    <dbReference type="NCBI Taxonomy" id="4558"/>
    <lineage>
        <taxon>Eukaryota</taxon>
        <taxon>Viridiplantae</taxon>
        <taxon>Streptophyta</taxon>
        <taxon>Embryophyta</taxon>
        <taxon>Tracheophyta</taxon>
        <taxon>Spermatophyta</taxon>
        <taxon>Magnoliopsida</taxon>
        <taxon>Liliopsida</taxon>
        <taxon>Poales</taxon>
        <taxon>Poaceae</taxon>
        <taxon>PACMAD clade</taxon>
        <taxon>Panicoideae</taxon>
        <taxon>Andropogonodae</taxon>
        <taxon>Andropogoneae</taxon>
        <taxon>Sorghinae</taxon>
        <taxon>Sorghum</taxon>
    </lineage>
</organism>
<dbReference type="EMBL" id="CM000768">
    <property type="protein sequence ID" value="OQU77697.1"/>
    <property type="molecule type" value="Genomic_DNA"/>
</dbReference>
<evidence type="ECO:0000313" key="1">
    <source>
        <dbReference type="EMBL" id="OQU77697.1"/>
    </source>
</evidence>
<dbReference type="eggNOG" id="ENOG502RJJK">
    <property type="taxonomic scope" value="Eukaryota"/>
</dbReference>
<dbReference type="OMA" id="YWISSHK"/>
<reference evidence="2" key="2">
    <citation type="journal article" date="2018" name="Plant J.">
        <title>The Sorghum bicolor reference genome: improved assembly, gene annotations, a transcriptome atlas, and signatures of genome organization.</title>
        <authorList>
            <person name="McCormick R.F."/>
            <person name="Truong S.K."/>
            <person name="Sreedasyam A."/>
            <person name="Jenkins J."/>
            <person name="Shu S."/>
            <person name="Sims D."/>
            <person name="Kennedy M."/>
            <person name="Amirebrahimi M."/>
            <person name="Weers B.D."/>
            <person name="McKinley B."/>
            <person name="Mattison A."/>
            <person name="Morishige D.T."/>
            <person name="Grimwood J."/>
            <person name="Schmutz J."/>
            <person name="Mullet J.E."/>
        </authorList>
    </citation>
    <scope>NUCLEOTIDE SEQUENCE [LARGE SCALE GENOMIC DNA]</scope>
    <source>
        <strain evidence="2">cv. BTx623</strain>
    </source>
</reference>
<dbReference type="Gramene" id="OQU77697">
    <property type="protein sequence ID" value="OQU77697"/>
    <property type="gene ID" value="SORBI_3009G088575"/>
</dbReference>
<dbReference type="AlphaFoldDB" id="A0A1Z5R1P5"/>
<protein>
    <submittedName>
        <fullName evidence="1">Uncharacterized protein</fullName>
    </submittedName>
</protein>
<accession>A0A1Z5R1P5</accession>
<evidence type="ECO:0000313" key="2">
    <source>
        <dbReference type="Proteomes" id="UP000000768"/>
    </source>
</evidence>
<dbReference type="InParanoid" id="A0A1Z5R1P5"/>
<dbReference type="Proteomes" id="UP000000768">
    <property type="component" value="Chromosome 9"/>
</dbReference>
<proteinExistence type="predicted"/>
<keyword evidence="2" id="KW-1185">Reference proteome</keyword>
<gene>
    <name evidence="1" type="ORF">SORBI_3009G088575</name>
</gene>
<reference evidence="1 2" key="1">
    <citation type="journal article" date="2009" name="Nature">
        <title>The Sorghum bicolor genome and the diversification of grasses.</title>
        <authorList>
            <person name="Paterson A.H."/>
            <person name="Bowers J.E."/>
            <person name="Bruggmann R."/>
            <person name="Dubchak I."/>
            <person name="Grimwood J."/>
            <person name="Gundlach H."/>
            <person name="Haberer G."/>
            <person name="Hellsten U."/>
            <person name="Mitros T."/>
            <person name="Poliakov A."/>
            <person name="Schmutz J."/>
            <person name="Spannagl M."/>
            <person name="Tang H."/>
            <person name="Wang X."/>
            <person name="Wicker T."/>
            <person name="Bharti A.K."/>
            <person name="Chapman J."/>
            <person name="Feltus F.A."/>
            <person name="Gowik U."/>
            <person name="Grigoriev I.V."/>
            <person name="Lyons E."/>
            <person name="Maher C.A."/>
            <person name="Martis M."/>
            <person name="Narechania A."/>
            <person name="Otillar R.P."/>
            <person name="Penning B.W."/>
            <person name="Salamov A.A."/>
            <person name="Wang Y."/>
            <person name="Zhang L."/>
            <person name="Carpita N.C."/>
            <person name="Freeling M."/>
            <person name="Gingle A.R."/>
            <person name="Hash C.T."/>
            <person name="Keller B."/>
            <person name="Klein P."/>
            <person name="Kresovich S."/>
            <person name="McCann M.C."/>
            <person name="Ming R."/>
            <person name="Peterson D.G."/>
            <person name="Mehboob-ur-Rahman"/>
            <person name="Ware D."/>
            <person name="Westhoff P."/>
            <person name="Mayer K.F."/>
            <person name="Messing J."/>
            <person name="Rokhsar D.S."/>
        </authorList>
    </citation>
    <scope>NUCLEOTIDE SEQUENCE [LARGE SCALE GENOMIC DNA]</scope>
    <source>
        <strain evidence="2">cv. BTx623</strain>
    </source>
</reference>
<sequence length="212" mass="23627">MLCSMIYWISSHKDVTAVFSHLNCDCSSVPLKRRRSEDDEDVHAEADGEDIDASEEGVIEFDDEEEEQVQAAGKIDPLIAEITMLGGEKGKNDGGSKHWRCNHCKKAFKSSLTRVRVHLLGAQPGKKPQIQRCPVLLNDAAKTRELRDKVKEAEKSSKSVQQKGRLLNNSLAQAFGAAERDAVDLKIMQFIAANGISFNVLKVLIILRWLQL</sequence>